<dbReference type="InterPro" id="IPR001680">
    <property type="entry name" value="WD40_rpt"/>
</dbReference>
<keyword evidence="2" id="KW-0677">Repeat</keyword>
<organism evidence="6 7">
    <name type="scientific">Actinoplanes oblitus</name>
    <dbReference type="NCBI Taxonomy" id="3040509"/>
    <lineage>
        <taxon>Bacteria</taxon>
        <taxon>Bacillati</taxon>
        <taxon>Actinomycetota</taxon>
        <taxon>Actinomycetes</taxon>
        <taxon>Micromonosporales</taxon>
        <taxon>Micromonosporaceae</taxon>
        <taxon>Actinoplanes</taxon>
    </lineage>
</organism>
<dbReference type="InterPro" id="IPR027417">
    <property type="entry name" value="P-loop_NTPase"/>
</dbReference>
<dbReference type="Pfam" id="PF13191">
    <property type="entry name" value="AAA_16"/>
    <property type="match status" value="1"/>
</dbReference>
<dbReference type="Gene3D" id="2.130.10.10">
    <property type="entry name" value="YVTN repeat-like/Quinoprotein amine dehydrogenase"/>
    <property type="match status" value="3"/>
</dbReference>
<evidence type="ECO:0000256" key="2">
    <source>
        <dbReference type="ARBA" id="ARBA00022737"/>
    </source>
</evidence>
<dbReference type="SMART" id="SM00320">
    <property type="entry name" value="WD40"/>
    <property type="match status" value="11"/>
</dbReference>
<accession>A0ABY8W5M0</accession>
<feature type="repeat" description="WD" evidence="3">
    <location>
        <begin position="927"/>
        <end position="966"/>
    </location>
</feature>
<dbReference type="InterPro" id="IPR015943">
    <property type="entry name" value="WD40/YVTN_repeat-like_dom_sf"/>
</dbReference>
<protein>
    <submittedName>
        <fullName evidence="6">AAA family ATPase</fullName>
    </submittedName>
</protein>
<feature type="repeat" description="WD" evidence="3">
    <location>
        <begin position="967"/>
        <end position="1006"/>
    </location>
</feature>
<gene>
    <name evidence="6" type="ORF">ACTOB_005111</name>
</gene>
<dbReference type="SUPFAM" id="SSF52540">
    <property type="entry name" value="P-loop containing nucleoside triphosphate hydrolases"/>
    <property type="match status" value="1"/>
</dbReference>
<dbReference type="SUPFAM" id="SSF50494">
    <property type="entry name" value="Trypsin-like serine proteases"/>
    <property type="match status" value="1"/>
</dbReference>
<sequence length="1395" mass="149054">MPGVADPWTLAVHAAETGTAPLGTAVAISARRALTCAHVVLGQGAPLDALWVSFPKVGSAWRTRRRVRRVVHDAGDHEIADVAVLHFAEDLPVVPARLKRPAPEALAGLRWWAFGFPVTSRLHGNEASGRVGAQLGYGCVRLDTDSPYPVEQGFSGAGLWVPDYQAVVGIVGRALARGDRRGDAQALTVAQIDAFLPDERLRVLADWSAPESEPWNRQLAVRPGHVRETHAEQGRGEEGHATGGESGGGGGRESAWESDGWGSDWESGRQGAGGREIRDPEDRSRANREGWRLADDREAGRHWRPRSRGVTTEAEPGHRFRGRETALRRIVGWLDRPASDHRVLVVTGSPGAGKSAVLARVVTTADAGYRAELPADDRAVAATVGSVGCAVHAKGKTALEVAREIARAVSAPLPDEVDDLVTALAPGTERFNLVIDAVDEASSPAEARAILARIALPLVQHTTGVQVVLGTRRHDPEGDLLGRLGAAAEIIDLDDRDHFAFADLRDYTLATLRRPGNPYAASPVTELVADRIARLADGNFLVAGLEARMRVLYDTRPADPATIRLSAGVDDALHSYLARLPAVGGTPARTLLAALAYAEAPGWSATLWQVAVESLGGRVSEPVLDRFARSAAANFLVETSAAGEEPTFRLFHQALNDALLRDRGAGVALDERQLTRAFLAHGRAVGWANAPRYLLRSLPGHAQRAGLVDDLVADDGYLLHADLLRLIPATTAAGPARARMLRLTPQAISAGPAERAAMFSVTQAFEGTPPGFAGQPAPYRGRWATVPRRIERMSFEGHTDQVNDVCLLAVDGRSVLATASHDRTVRLWDPATGTEEQRLHGHTGAVTALCPVTLDGRNLLATVADDGTVRISDPLTGTQQRVFSARTAAVKAIRALTVDGDQRLAVAGDDGVLRTFDPMTGDERTRCTGHSGTIKALCLIGDRLATACEDRTVRIWDPATGAELLRLTGHTAAVNDVCPVGHLLATVSNDRTVRLWDPATGRERRCLRGHDSPVNGVCAVTLGAETLLATTDDHGAIRLWDPATGTLRHGFRGHVGWTRRIRAVLLDGETLLVTAGLDGTARLWDPLIADEQRRRGDRVDVILPIAGVAVTAGASGAVRVWDPATGAERDEPDQHVGRVTAICLIAVDGRSLLAVAMADRTVHFHDPLTGECRHRLARHTGGVGAACEIRLGGRVLLATGENDGTVRLWDPLTGACRHRWKRHTGRISALCPIEAGGETLLATAGHGRVGVWDPGTGEARGDQRRLRTLGWVNALRPIPVEGRAMLLSGGFQIARISDPVSGAEIRRFEGHAGVVSDVCPVRLGDRLAVVTVGEDRTARVFDVADGRCLVTIPLHHLGLTCAWVDGLLLIGLDTGLLAIDLDPFAVDQSRLPAWT</sequence>
<evidence type="ECO:0000256" key="4">
    <source>
        <dbReference type="SAM" id="MobiDB-lite"/>
    </source>
</evidence>
<dbReference type="Pfam" id="PF00400">
    <property type="entry name" value="WD40"/>
    <property type="match status" value="8"/>
</dbReference>
<reference evidence="6 7" key="1">
    <citation type="submission" date="2023-06" db="EMBL/GenBank/DDBJ databases">
        <authorList>
            <person name="Yushchuk O."/>
            <person name="Binda E."/>
            <person name="Ruckert-Reed C."/>
            <person name="Fedorenko V."/>
            <person name="Kalinowski J."/>
            <person name="Marinelli F."/>
        </authorList>
    </citation>
    <scope>NUCLEOTIDE SEQUENCE [LARGE SCALE GENOMIC DNA]</scope>
    <source>
        <strain evidence="6 7">NRRL 3884</strain>
    </source>
</reference>
<feature type="repeat" description="WD" evidence="3">
    <location>
        <begin position="795"/>
        <end position="838"/>
    </location>
</feature>
<evidence type="ECO:0000313" key="6">
    <source>
        <dbReference type="EMBL" id="WIM93144.1"/>
    </source>
</evidence>
<feature type="compositionally biased region" description="Basic and acidic residues" evidence="4">
    <location>
        <begin position="225"/>
        <end position="240"/>
    </location>
</feature>
<keyword evidence="7" id="KW-1185">Reference proteome</keyword>
<dbReference type="PRINTS" id="PR00320">
    <property type="entry name" value="GPROTEINBRPT"/>
</dbReference>
<evidence type="ECO:0000313" key="7">
    <source>
        <dbReference type="Proteomes" id="UP001240150"/>
    </source>
</evidence>
<evidence type="ECO:0000256" key="1">
    <source>
        <dbReference type="ARBA" id="ARBA00022574"/>
    </source>
</evidence>
<feature type="repeat" description="WD" evidence="3">
    <location>
        <begin position="1196"/>
        <end position="1210"/>
    </location>
</feature>
<dbReference type="InterPro" id="IPR009003">
    <property type="entry name" value="Peptidase_S1_PA"/>
</dbReference>
<dbReference type="InterPro" id="IPR020472">
    <property type="entry name" value="WD40_PAC1"/>
</dbReference>
<dbReference type="InterPro" id="IPR036322">
    <property type="entry name" value="WD40_repeat_dom_sf"/>
</dbReference>
<dbReference type="Gene3D" id="3.40.50.300">
    <property type="entry name" value="P-loop containing nucleotide triphosphate hydrolases"/>
    <property type="match status" value="1"/>
</dbReference>
<dbReference type="PANTHER" id="PTHR19848">
    <property type="entry name" value="WD40 REPEAT PROTEIN"/>
    <property type="match status" value="1"/>
</dbReference>
<feature type="region of interest" description="Disordered" evidence="4">
    <location>
        <begin position="212"/>
        <end position="318"/>
    </location>
</feature>
<dbReference type="EMBL" id="CP126980">
    <property type="protein sequence ID" value="WIM93144.1"/>
    <property type="molecule type" value="Genomic_DNA"/>
</dbReference>
<feature type="domain" description="Orc1-like AAA ATPase" evidence="5">
    <location>
        <begin position="319"/>
        <end position="443"/>
    </location>
</feature>
<dbReference type="PANTHER" id="PTHR19848:SF7">
    <property type="entry name" value="F-BOX AND WD-40 DOMAIN PROTEIN 7"/>
    <property type="match status" value="1"/>
</dbReference>
<feature type="compositionally biased region" description="Gly residues" evidence="4">
    <location>
        <begin position="241"/>
        <end position="252"/>
    </location>
</feature>
<evidence type="ECO:0000259" key="5">
    <source>
        <dbReference type="Pfam" id="PF13191"/>
    </source>
</evidence>
<proteinExistence type="predicted"/>
<dbReference type="PROSITE" id="PS50082">
    <property type="entry name" value="WD_REPEATS_2"/>
    <property type="match status" value="4"/>
</dbReference>
<dbReference type="CDD" id="cd00200">
    <property type="entry name" value="WD40"/>
    <property type="match status" value="1"/>
</dbReference>
<dbReference type="InterPro" id="IPR041664">
    <property type="entry name" value="AAA_16"/>
</dbReference>
<dbReference type="Proteomes" id="UP001240150">
    <property type="component" value="Chromosome"/>
</dbReference>
<feature type="compositionally biased region" description="Basic and acidic residues" evidence="4">
    <location>
        <begin position="275"/>
        <end position="301"/>
    </location>
</feature>
<evidence type="ECO:0000256" key="3">
    <source>
        <dbReference type="PROSITE-ProRule" id="PRU00221"/>
    </source>
</evidence>
<name>A0ABY8W5M0_9ACTN</name>
<dbReference type="PROSITE" id="PS50294">
    <property type="entry name" value="WD_REPEATS_REGION"/>
    <property type="match status" value="2"/>
</dbReference>
<keyword evidence="1 3" id="KW-0853">WD repeat</keyword>
<dbReference type="SUPFAM" id="SSF50978">
    <property type="entry name" value="WD40 repeat-like"/>
    <property type="match status" value="2"/>
</dbReference>
<dbReference type="RefSeq" id="WP_284914352.1">
    <property type="nucleotide sequence ID" value="NZ_CP126980.1"/>
</dbReference>